<feature type="domain" description="F5/8 type C" evidence="3">
    <location>
        <begin position="315"/>
        <end position="459"/>
    </location>
</feature>
<dbReference type="SUPFAM" id="SSF51126">
    <property type="entry name" value="Pectin lyase-like"/>
    <property type="match status" value="1"/>
</dbReference>
<dbReference type="InterPro" id="IPR008979">
    <property type="entry name" value="Galactose-bd-like_sf"/>
</dbReference>
<dbReference type="SUPFAM" id="SSF49785">
    <property type="entry name" value="Galactose-binding domain-like"/>
    <property type="match status" value="1"/>
</dbReference>
<sequence length="461" mass="47551">MRAIRVGVVAAALTLGLAPVAVADEGPGVTRVSTAAGLQDAIDEAEPGDTIEMADGTYDNIVIANSGTAAEPITLTGSPDAIVDGGDNGSGYGVDLRADHWRLTGFTVRDAKKGVMATGASGNVLDGIEVYDIGEEGIHFRQESSDNVVRDSFVHDTGQVTEDYGEAIYLGSAQNHWDGGPDTSDRNRVLNNRLGPNVTAEHVDIKEGSTGGEVSGNTFDGTGQTGANSGESWVSAKGNGYLIAGNQGTAAYMSGYKTRVRVEGWGCGNVFRANTGSVAPYQADGWGFDVVNDGCAEPNVVCDDNEVTGATLGASTVVPTDCGDGQSPPAPELPVAGATASDHDGNVPANAIDGDLATRWSAEGDGVWLRLDLGSARPVGSLAVAWHRGDARVTTFDVQLSADGSVWTTALAGRRSSGATAGFESYDFAHGSARYVRLVGHGNTANDWTSVSEITVRGPRV</sequence>
<protein>
    <submittedName>
        <fullName evidence="4">Discoidin domain-containing protein</fullName>
    </submittedName>
</protein>
<comment type="caution">
    <text evidence="4">The sequence shown here is derived from an EMBL/GenBank/DDBJ whole genome shotgun (WGS) entry which is preliminary data.</text>
</comment>
<organism evidence="4 5">
    <name type="scientific">Streptomyces litchfieldiae</name>
    <dbReference type="NCBI Taxonomy" id="3075543"/>
    <lineage>
        <taxon>Bacteria</taxon>
        <taxon>Bacillati</taxon>
        <taxon>Actinomycetota</taxon>
        <taxon>Actinomycetes</taxon>
        <taxon>Kitasatosporales</taxon>
        <taxon>Streptomycetaceae</taxon>
        <taxon>Streptomyces</taxon>
    </lineage>
</organism>
<dbReference type="Pfam" id="PF00754">
    <property type="entry name" value="F5_F8_type_C"/>
    <property type="match status" value="1"/>
</dbReference>
<feature type="signal peptide" evidence="2">
    <location>
        <begin position="1"/>
        <end position="23"/>
    </location>
</feature>
<dbReference type="PROSITE" id="PS50022">
    <property type="entry name" value="FA58C_3"/>
    <property type="match status" value="1"/>
</dbReference>
<dbReference type="InterPro" id="IPR011050">
    <property type="entry name" value="Pectin_lyase_fold/virulence"/>
</dbReference>
<gene>
    <name evidence="4" type="ORF">RM590_09535</name>
</gene>
<name>A0ABU2MMM6_9ACTN</name>
<feature type="compositionally biased region" description="Polar residues" evidence="1">
    <location>
        <begin position="215"/>
        <end position="227"/>
    </location>
</feature>
<dbReference type="EMBL" id="JAVREL010000004">
    <property type="protein sequence ID" value="MDT0342860.1"/>
    <property type="molecule type" value="Genomic_DNA"/>
</dbReference>
<feature type="region of interest" description="Disordered" evidence="1">
    <location>
        <begin position="207"/>
        <end position="227"/>
    </location>
</feature>
<evidence type="ECO:0000313" key="4">
    <source>
        <dbReference type="EMBL" id="MDT0342860.1"/>
    </source>
</evidence>
<evidence type="ECO:0000259" key="3">
    <source>
        <dbReference type="PROSITE" id="PS50022"/>
    </source>
</evidence>
<dbReference type="RefSeq" id="WP_311703993.1">
    <property type="nucleotide sequence ID" value="NZ_JAVREL010000004.1"/>
</dbReference>
<dbReference type="InterPro" id="IPR000421">
    <property type="entry name" value="FA58C"/>
</dbReference>
<feature type="chain" id="PRO_5045685533" evidence="2">
    <location>
        <begin position="24"/>
        <end position="461"/>
    </location>
</feature>
<reference evidence="5" key="1">
    <citation type="submission" date="2023-07" db="EMBL/GenBank/DDBJ databases">
        <title>30 novel species of actinomycetes from the DSMZ collection.</title>
        <authorList>
            <person name="Nouioui I."/>
        </authorList>
    </citation>
    <scope>NUCLEOTIDE SEQUENCE [LARGE SCALE GENOMIC DNA]</scope>
    <source>
        <strain evidence="5">DSM 44938</strain>
    </source>
</reference>
<accession>A0ABU2MMM6</accession>
<keyword evidence="5" id="KW-1185">Reference proteome</keyword>
<evidence type="ECO:0000256" key="2">
    <source>
        <dbReference type="SAM" id="SignalP"/>
    </source>
</evidence>
<evidence type="ECO:0000313" key="5">
    <source>
        <dbReference type="Proteomes" id="UP001183246"/>
    </source>
</evidence>
<dbReference type="InterPro" id="IPR012334">
    <property type="entry name" value="Pectin_lyas_fold"/>
</dbReference>
<keyword evidence="2" id="KW-0732">Signal</keyword>
<dbReference type="Gene3D" id="2.60.120.260">
    <property type="entry name" value="Galactose-binding domain-like"/>
    <property type="match status" value="1"/>
</dbReference>
<evidence type="ECO:0000256" key="1">
    <source>
        <dbReference type="SAM" id="MobiDB-lite"/>
    </source>
</evidence>
<proteinExistence type="predicted"/>
<dbReference type="InterPro" id="IPR039513">
    <property type="entry name" value="PL-6"/>
</dbReference>
<dbReference type="Gene3D" id="2.160.20.10">
    <property type="entry name" value="Single-stranded right-handed beta-helix, Pectin lyase-like"/>
    <property type="match status" value="1"/>
</dbReference>
<dbReference type="Pfam" id="PF14592">
    <property type="entry name" value="Chondroitinas_B"/>
    <property type="match status" value="1"/>
</dbReference>
<dbReference type="Proteomes" id="UP001183246">
    <property type="component" value="Unassembled WGS sequence"/>
</dbReference>